<organism evidence="2 3">
    <name type="scientific">Ancylostoma caninum</name>
    <name type="common">Dog hookworm</name>
    <dbReference type="NCBI Taxonomy" id="29170"/>
    <lineage>
        <taxon>Eukaryota</taxon>
        <taxon>Metazoa</taxon>
        <taxon>Ecdysozoa</taxon>
        <taxon>Nematoda</taxon>
        <taxon>Chromadorea</taxon>
        <taxon>Rhabditida</taxon>
        <taxon>Rhabditina</taxon>
        <taxon>Rhabditomorpha</taxon>
        <taxon>Strongyloidea</taxon>
        <taxon>Ancylostomatidae</taxon>
        <taxon>Ancylostomatinae</taxon>
        <taxon>Ancylostoma</taxon>
    </lineage>
</organism>
<reference evidence="2 3" key="1">
    <citation type="submission" date="2014-10" db="EMBL/GenBank/DDBJ databases">
        <title>Draft genome of the hookworm Ancylostoma caninum.</title>
        <authorList>
            <person name="Mitreva M."/>
        </authorList>
    </citation>
    <scope>NUCLEOTIDE SEQUENCE [LARGE SCALE GENOMIC DNA]</scope>
    <source>
        <strain evidence="2 3">Baltimore</strain>
    </source>
</reference>
<evidence type="ECO:0000256" key="1">
    <source>
        <dbReference type="SAM" id="MobiDB-lite"/>
    </source>
</evidence>
<feature type="region of interest" description="Disordered" evidence="1">
    <location>
        <begin position="38"/>
        <end position="77"/>
    </location>
</feature>
<proteinExistence type="predicted"/>
<evidence type="ECO:0000313" key="2">
    <source>
        <dbReference type="EMBL" id="RCN46260.1"/>
    </source>
</evidence>
<gene>
    <name evidence="2" type="ORF">ANCCAN_07720</name>
</gene>
<protein>
    <submittedName>
        <fullName evidence="2">Uncharacterized protein</fullName>
    </submittedName>
</protein>
<accession>A0A368GT86</accession>
<sequence length="99" mass="11060">MYIAAHNKQIWNFILLRMYPVPERKRWVTTPSVAVAESVGTPSVQSEEGADEVQPTEPSYRGEIEFPSPEKNEPTGCDDLLLLSVSKAEQKTGVHMSDN</sequence>
<name>A0A368GT86_ANCCA</name>
<feature type="compositionally biased region" description="Basic and acidic residues" evidence="1">
    <location>
        <begin position="60"/>
        <end position="73"/>
    </location>
</feature>
<dbReference type="EMBL" id="JOJR01000083">
    <property type="protein sequence ID" value="RCN46260.1"/>
    <property type="molecule type" value="Genomic_DNA"/>
</dbReference>
<comment type="caution">
    <text evidence="2">The sequence shown here is derived from an EMBL/GenBank/DDBJ whole genome shotgun (WGS) entry which is preliminary data.</text>
</comment>
<dbReference type="AlphaFoldDB" id="A0A368GT86"/>
<evidence type="ECO:0000313" key="3">
    <source>
        <dbReference type="Proteomes" id="UP000252519"/>
    </source>
</evidence>
<dbReference type="Proteomes" id="UP000252519">
    <property type="component" value="Unassembled WGS sequence"/>
</dbReference>
<keyword evidence="3" id="KW-1185">Reference proteome</keyword>